<dbReference type="AlphaFoldDB" id="A0A9D4BKW3"/>
<protein>
    <submittedName>
        <fullName evidence="1">Uncharacterized protein</fullName>
    </submittedName>
</protein>
<dbReference type="Proteomes" id="UP000828390">
    <property type="component" value="Unassembled WGS sequence"/>
</dbReference>
<reference evidence="1" key="2">
    <citation type="submission" date="2020-11" db="EMBL/GenBank/DDBJ databases">
        <authorList>
            <person name="McCartney M.A."/>
            <person name="Auch B."/>
            <person name="Kono T."/>
            <person name="Mallez S."/>
            <person name="Becker A."/>
            <person name="Gohl D.M."/>
            <person name="Silverstein K.A.T."/>
            <person name="Koren S."/>
            <person name="Bechman K.B."/>
            <person name="Herman A."/>
            <person name="Abrahante J.E."/>
            <person name="Garbe J."/>
        </authorList>
    </citation>
    <scope>NUCLEOTIDE SEQUENCE</scope>
    <source>
        <strain evidence="1">Duluth1</strain>
        <tissue evidence="1">Whole animal</tissue>
    </source>
</reference>
<keyword evidence="2" id="KW-1185">Reference proteome</keyword>
<gene>
    <name evidence="1" type="ORF">DPMN_074701</name>
</gene>
<name>A0A9D4BKW3_DREPO</name>
<evidence type="ECO:0000313" key="2">
    <source>
        <dbReference type="Proteomes" id="UP000828390"/>
    </source>
</evidence>
<comment type="caution">
    <text evidence="1">The sequence shown here is derived from an EMBL/GenBank/DDBJ whole genome shotgun (WGS) entry which is preliminary data.</text>
</comment>
<accession>A0A9D4BKW3</accession>
<organism evidence="1 2">
    <name type="scientific">Dreissena polymorpha</name>
    <name type="common">Zebra mussel</name>
    <name type="synonym">Mytilus polymorpha</name>
    <dbReference type="NCBI Taxonomy" id="45954"/>
    <lineage>
        <taxon>Eukaryota</taxon>
        <taxon>Metazoa</taxon>
        <taxon>Spiralia</taxon>
        <taxon>Lophotrochozoa</taxon>
        <taxon>Mollusca</taxon>
        <taxon>Bivalvia</taxon>
        <taxon>Autobranchia</taxon>
        <taxon>Heteroconchia</taxon>
        <taxon>Euheterodonta</taxon>
        <taxon>Imparidentia</taxon>
        <taxon>Neoheterodontei</taxon>
        <taxon>Myida</taxon>
        <taxon>Dreissenoidea</taxon>
        <taxon>Dreissenidae</taxon>
        <taxon>Dreissena</taxon>
    </lineage>
</organism>
<sequence>MVLVLYVGDAEQSKFVFKGLYHAFCVLMKCPGVATGLVESVLRGELIELLIL</sequence>
<dbReference type="EMBL" id="JAIWYP010000015">
    <property type="protein sequence ID" value="KAH3699739.1"/>
    <property type="molecule type" value="Genomic_DNA"/>
</dbReference>
<evidence type="ECO:0000313" key="1">
    <source>
        <dbReference type="EMBL" id="KAH3699739.1"/>
    </source>
</evidence>
<reference evidence="1" key="1">
    <citation type="journal article" date="2019" name="bioRxiv">
        <title>The Genome of the Zebra Mussel, Dreissena polymorpha: A Resource for Invasive Species Research.</title>
        <authorList>
            <person name="McCartney M.A."/>
            <person name="Auch B."/>
            <person name="Kono T."/>
            <person name="Mallez S."/>
            <person name="Zhang Y."/>
            <person name="Obille A."/>
            <person name="Becker A."/>
            <person name="Abrahante J.E."/>
            <person name="Garbe J."/>
            <person name="Badalamenti J.P."/>
            <person name="Herman A."/>
            <person name="Mangelson H."/>
            <person name="Liachko I."/>
            <person name="Sullivan S."/>
            <person name="Sone E.D."/>
            <person name="Koren S."/>
            <person name="Silverstein K.A.T."/>
            <person name="Beckman K.B."/>
            <person name="Gohl D.M."/>
        </authorList>
    </citation>
    <scope>NUCLEOTIDE SEQUENCE</scope>
    <source>
        <strain evidence="1">Duluth1</strain>
        <tissue evidence="1">Whole animal</tissue>
    </source>
</reference>
<proteinExistence type="predicted"/>